<keyword evidence="2 3" id="KW-1015">Disulfide bond</keyword>
<dbReference type="PANTHER" id="PTHR24251">
    <property type="entry name" value="OVOCHYMASE-RELATED"/>
    <property type="match status" value="1"/>
</dbReference>
<dbReference type="OrthoDB" id="10009301at2759"/>
<comment type="caution">
    <text evidence="6">The sequence shown here is derived from an EMBL/GenBank/DDBJ whole genome shotgun (WGS) entry which is preliminary data.</text>
</comment>
<feature type="domain" description="CUB" evidence="5">
    <location>
        <begin position="31"/>
        <end position="150"/>
    </location>
</feature>
<reference evidence="6 7" key="1">
    <citation type="journal article" date="2019" name="Sci. Rep.">
        <title>Orb-weaving spider Araneus ventricosus genome elucidates the spidroin gene catalogue.</title>
        <authorList>
            <person name="Kono N."/>
            <person name="Nakamura H."/>
            <person name="Ohtoshi R."/>
            <person name="Moran D.A.P."/>
            <person name="Shinohara A."/>
            <person name="Yoshida Y."/>
            <person name="Fujiwara M."/>
            <person name="Mori M."/>
            <person name="Tomita M."/>
            <person name="Arakawa K."/>
        </authorList>
    </citation>
    <scope>NUCLEOTIDE SEQUENCE [LARGE SCALE GENOMIC DNA]</scope>
</reference>
<dbReference type="CDD" id="cd00112">
    <property type="entry name" value="LDLa"/>
    <property type="match status" value="1"/>
</dbReference>
<comment type="caution">
    <text evidence="3">Lacks conserved residue(s) required for the propagation of feature annotation.</text>
</comment>
<keyword evidence="7" id="KW-1185">Reference proteome</keyword>
<evidence type="ECO:0000259" key="5">
    <source>
        <dbReference type="PROSITE" id="PS01180"/>
    </source>
</evidence>
<gene>
    <name evidence="6" type="ORF">AVEN_265606_1</name>
</gene>
<dbReference type="InterPro" id="IPR035914">
    <property type="entry name" value="Sperma_CUB_dom_sf"/>
</dbReference>
<feature type="chain" id="PRO_5021364192" description="CUB domain-containing protein" evidence="4">
    <location>
        <begin position="24"/>
        <end position="192"/>
    </location>
</feature>
<evidence type="ECO:0000256" key="3">
    <source>
        <dbReference type="PROSITE-ProRule" id="PRU00124"/>
    </source>
</evidence>
<evidence type="ECO:0000256" key="2">
    <source>
        <dbReference type="ARBA" id="ARBA00023157"/>
    </source>
</evidence>
<name>A0A4Y2IZD6_ARAVE</name>
<evidence type="ECO:0000313" key="6">
    <source>
        <dbReference type="EMBL" id="GBM83217.1"/>
    </source>
</evidence>
<dbReference type="PANTHER" id="PTHR24251:SF37">
    <property type="entry name" value="CUB DOMAIN-CONTAINING PROTEIN"/>
    <property type="match status" value="1"/>
</dbReference>
<dbReference type="Proteomes" id="UP000499080">
    <property type="component" value="Unassembled WGS sequence"/>
</dbReference>
<feature type="disulfide bond" evidence="3">
    <location>
        <begin position="156"/>
        <end position="168"/>
    </location>
</feature>
<dbReference type="Pfam" id="PF00431">
    <property type="entry name" value="CUB"/>
    <property type="match status" value="1"/>
</dbReference>
<dbReference type="SUPFAM" id="SSF57424">
    <property type="entry name" value="LDL receptor-like module"/>
    <property type="match status" value="1"/>
</dbReference>
<dbReference type="EMBL" id="BGPR01003063">
    <property type="protein sequence ID" value="GBM83217.1"/>
    <property type="molecule type" value="Genomic_DNA"/>
</dbReference>
<evidence type="ECO:0000313" key="7">
    <source>
        <dbReference type="Proteomes" id="UP000499080"/>
    </source>
</evidence>
<dbReference type="InterPro" id="IPR036055">
    <property type="entry name" value="LDL_receptor-like_sf"/>
</dbReference>
<dbReference type="PROSITE" id="PS50068">
    <property type="entry name" value="LDLRA_2"/>
    <property type="match status" value="1"/>
</dbReference>
<feature type="disulfide bond" evidence="3">
    <location>
        <begin position="176"/>
        <end position="191"/>
    </location>
</feature>
<evidence type="ECO:0000256" key="4">
    <source>
        <dbReference type="SAM" id="SignalP"/>
    </source>
</evidence>
<feature type="signal peptide" evidence="4">
    <location>
        <begin position="1"/>
        <end position="23"/>
    </location>
</feature>
<proteinExistence type="predicted"/>
<evidence type="ECO:0000256" key="1">
    <source>
        <dbReference type="ARBA" id="ARBA00022737"/>
    </source>
</evidence>
<dbReference type="SMART" id="SM00042">
    <property type="entry name" value="CUB"/>
    <property type="match status" value="1"/>
</dbReference>
<dbReference type="Gene3D" id="4.10.400.10">
    <property type="entry name" value="Low-density Lipoprotein Receptor"/>
    <property type="match status" value="1"/>
</dbReference>
<accession>A0A4Y2IZD6</accession>
<dbReference type="CDD" id="cd00041">
    <property type="entry name" value="CUB"/>
    <property type="match status" value="1"/>
</dbReference>
<dbReference type="SUPFAM" id="SSF49854">
    <property type="entry name" value="Spermadhesin, CUB domain"/>
    <property type="match status" value="1"/>
</dbReference>
<dbReference type="InterPro" id="IPR000859">
    <property type="entry name" value="CUB_dom"/>
</dbReference>
<keyword evidence="4" id="KW-0732">Signal</keyword>
<dbReference type="PROSITE" id="PS01180">
    <property type="entry name" value="CUB"/>
    <property type="match status" value="1"/>
</dbReference>
<dbReference type="AlphaFoldDB" id="A0A4Y2IZD6"/>
<protein>
    <recommendedName>
        <fullName evidence="5">CUB domain-containing protein</fullName>
    </recommendedName>
</protein>
<organism evidence="6 7">
    <name type="scientific">Araneus ventricosus</name>
    <name type="common">Orbweaver spider</name>
    <name type="synonym">Epeira ventricosa</name>
    <dbReference type="NCBI Taxonomy" id="182803"/>
    <lineage>
        <taxon>Eukaryota</taxon>
        <taxon>Metazoa</taxon>
        <taxon>Ecdysozoa</taxon>
        <taxon>Arthropoda</taxon>
        <taxon>Chelicerata</taxon>
        <taxon>Arachnida</taxon>
        <taxon>Araneae</taxon>
        <taxon>Araneomorphae</taxon>
        <taxon>Entelegynae</taxon>
        <taxon>Araneoidea</taxon>
        <taxon>Araneidae</taxon>
        <taxon>Araneus</taxon>
    </lineage>
</organism>
<dbReference type="InterPro" id="IPR002172">
    <property type="entry name" value="LDrepeatLR_classA_rpt"/>
</dbReference>
<keyword evidence="1" id="KW-0677">Repeat</keyword>
<dbReference type="Gene3D" id="2.60.120.290">
    <property type="entry name" value="Spermadhesin, CUB domain"/>
    <property type="match status" value="1"/>
</dbReference>
<sequence length="192" mass="21656">MAVNLGLVCFSFFVVIFIAFGIAMEEKPYQCHELYQFYPGVNNRTGDFYSPFYEVGEYPSGLWCEYRINAPPGYRLKVTFPDLDIEPSDYCGHDSLVIYSGEKEKEISKVCGKDKPMPIITDPGVNKLHFLFLTDTMASGRGFHLHYEAGTHFAYCEDGLQECVNKKCYDPAVHKCNGVDDCGDGTDEEDCS</sequence>